<dbReference type="AlphaFoldDB" id="A0A430FR53"/>
<keyword evidence="2" id="KW-0812">Transmembrane</keyword>
<feature type="region of interest" description="Disordered" evidence="1">
    <location>
        <begin position="308"/>
        <end position="352"/>
    </location>
</feature>
<feature type="compositionally biased region" description="Low complexity" evidence="1">
    <location>
        <begin position="318"/>
        <end position="339"/>
    </location>
</feature>
<keyword evidence="2" id="KW-1133">Transmembrane helix</keyword>
<accession>A0A430FR53</accession>
<protein>
    <recommendedName>
        <fullName evidence="5">Histidine kinase</fullName>
    </recommendedName>
</protein>
<feature type="compositionally biased region" description="Basic residues" evidence="1">
    <location>
        <begin position="451"/>
        <end position="461"/>
    </location>
</feature>
<keyword evidence="4" id="KW-1185">Reference proteome</keyword>
<organism evidence="3 4">
    <name type="scientific">Bifidobacterium samirii</name>
    <dbReference type="NCBI Taxonomy" id="2306974"/>
    <lineage>
        <taxon>Bacteria</taxon>
        <taxon>Bacillati</taxon>
        <taxon>Actinomycetota</taxon>
        <taxon>Actinomycetes</taxon>
        <taxon>Bifidobacteriales</taxon>
        <taxon>Bifidobacteriaceae</taxon>
        <taxon>Bifidobacterium</taxon>
    </lineage>
</organism>
<evidence type="ECO:0000256" key="1">
    <source>
        <dbReference type="SAM" id="MobiDB-lite"/>
    </source>
</evidence>
<gene>
    <name evidence="3" type="ORF">D2E24_1431</name>
</gene>
<evidence type="ECO:0000313" key="4">
    <source>
        <dbReference type="Proteomes" id="UP000287470"/>
    </source>
</evidence>
<sequence length="496" mass="52100">METIALIVVAMIIVPPATPSAVASTLVCAAFVAVMPRYARTIAPLTVVAALATSPLSAAGSWTAVDFALIAAFLTAGYALSRRVAVAMLGAYVLIDAAMFTWLGASSFGGGVVDGMIDAMLGATADPTASPAQPAAAALPHYTPIIFVATIMFDLMAFGFLTVFGMAFRRGDDADERAVRSEMLLGRVTREQELAHVIHDAVANDMSTIAMLAWRAKGEPDRGERDLMLDTIYERSHHALDRVHEVIDVLNGKRSLDDVGPSISNDAHPLAFDMQIEKYLEDQDRVMTMLGLPGVSRVDVRADAYDDACDGAHDGPQDGAYDASSAAGEADGSESDSSGHIGHGTYDGGPAVSEPVRRVTMALLEEIYANLVRHCPMPDDSAAAMPSLDMPATGAMPATAMGAPTGAAPCVTSHAAPPEPVYSLFVGIDADRIRISAMNPIEPTPSAGRPRNPRRSNRRHGSGLALHRAAVESLGGTMTAGARDGSWMIGVELPLH</sequence>
<feature type="region of interest" description="Disordered" evidence="1">
    <location>
        <begin position="439"/>
        <end position="464"/>
    </location>
</feature>
<dbReference type="Proteomes" id="UP000287470">
    <property type="component" value="Unassembled WGS sequence"/>
</dbReference>
<dbReference type="RefSeq" id="WP_125968693.1">
    <property type="nucleotide sequence ID" value="NZ_QXGK01000014.1"/>
</dbReference>
<dbReference type="OrthoDB" id="3228207at2"/>
<dbReference type="EMBL" id="QXGK01000014">
    <property type="protein sequence ID" value="RSX55296.1"/>
    <property type="molecule type" value="Genomic_DNA"/>
</dbReference>
<feature type="transmembrane region" description="Helical" evidence="2">
    <location>
        <begin position="145"/>
        <end position="168"/>
    </location>
</feature>
<reference evidence="3 4" key="1">
    <citation type="submission" date="2018-09" db="EMBL/GenBank/DDBJ databases">
        <title>Characterization of the phylogenetic diversity of five novel species belonging to the genus Bifidobacterium.</title>
        <authorList>
            <person name="Lugli G.A."/>
            <person name="Duranti S."/>
            <person name="Milani C."/>
        </authorList>
    </citation>
    <scope>NUCLEOTIDE SEQUENCE [LARGE SCALE GENOMIC DNA]</scope>
    <source>
        <strain evidence="3 4">2033B</strain>
    </source>
</reference>
<evidence type="ECO:0008006" key="5">
    <source>
        <dbReference type="Google" id="ProtNLM"/>
    </source>
</evidence>
<keyword evidence="2" id="KW-0472">Membrane</keyword>
<feature type="transmembrane region" description="Helical" evidence="2">
    <location>
        <begin position="86"/>
        <end position="105"/>
    </location>
</feature>
<evidence type="ECO:0000313" key="3">
    <source>
        <dbReference type="EMBL" id="RSX55296.1"/>
    </source>
</evidence>
<name>A0A430FR53_9BIFI</name>
<feature type="transmembrane region" description="Helical" evidence="2">
    <location>
        <begin position="47"/>
        <end position="74"/>
    </location>
</feature>
<evidence type="ECO:0000256" key="2">
    <source>
        <dbReference type="SAM" id="Phobius"/>
    </source>
</evidence>
<proteinExistence type="predicted"/>
<comment type="caution">
    <text evidence="3">The sequence shown here is derived from an EMBL/GenBank/DDBJ whole genome shotgun (WGS) entry which is preliminary data.</text>
</comment>